<gene>
    <name evidence="1" type="ORF">Y1Q_0021037</name>
</gene>
<evidence type="ECO:0000313" key="1">
    <source>
        <dbReference type="EMBL" id="KYO19768.1"/>
    </source>
</evidence>
<dbReference type="AlphaFoldDB" id="A0A151M5J4"/>
<sequence>MLCIENTTIEMKQLGENGSSGACSVLCGSFSSLHFPPSSGLAVLPQRSSLGTLTARSSLDFCFFNFPIKDGMT</sequence>
<evidence type="ECO:0000313" key="2">
    <source>
        <dbReference type="Proteomes" id="UP000050525"/>
    </source>
</evidence>
<dbReference type="Proteomes" id="UP000050525">
    <property type="component" value="Unassembled WGS sequence"/>
</dbReference>
<keyword evidence="2" id="KW-1185">Reference proteome</keyword>
<reference evidence="1 2" key="1">
    <citation type="journal article" date="2012" name="Genome Biol.">
        <title>Sequencing three crocodilian genomes to illuminate the evolution of archosaurs and amniotes.</title>
        <authorList>
            <person name="St John J.A."/>
            <person name="Braun E.L."/>
            <person name="Isberg S.R."/>
            <person name="Miles L.G."/>
            <person name="Chong A.Y."/>
            <person name="Gongora J."/>
            <person name="Dalzell P."/>
            <person name="Moran C."/>
            <person name="Bed'hom B."/>
            <person name="Abzhanov A."/>
            <person name="Burgess S.C."/>
            <person name="Cooksey A.M."/>
            <person name="Castoe T.A."/>
            <person name="Crawford N.G."/>
            <person name="Densmore L.D."/>
            <person name="Drew J.C."/>
            <person name="Edwards S.V."/>
            <person name="Faircloth B.C."/>
            <person name="Fujita M.K."/>
            <person name="Greenwold M.J."/>
            <person name="Hoffmann F.G."/>
            <person name="Howard J.M."/>
            <person name="Iguchi T."/>
            <person name="Janes D.E."/>
            <person name="Khan S.Y."/>
            <person name="Kohno S."/>
            <person name="de Koning A.J."/>
            <person name="Lance S.L."/>
            <person name="McCarthy F.M."/>
            <person name="McCormack J.E."/>
            <person name="Merchant M.E."/>
            <person name="Peterson D.G."/>
            <person name="Pollock D.D."/>
            <person name="Pourmand N."/>
            <person name="Raney B.J."/>
            <person name="Roessler K.A."/>
            <person name="Sanford J.R."/>
            <person name="Sawyer R.H."/>
            <person name="Schmidt C.J."/>
            <person name="Triplett E.W."/>
            <person name="Tuberville T.D."/>
            <person name="Venegas-Anaya M."/>
            <person name="Howard J.T."/>
            <person name="Jarvis E.D."/>
            <person name="Guillette L.J.Jr."/>
            <person name="Glenn T.C."/>
            <person name="Green R.E."/>
            <person name="Ray D.A."/>
        </authorList>
    </citation>
    <scope>NUCLEOTIDE SEQUENCE [LARGE SCALE GENOMIC DNA]</scope>
    <source>
        <strain evidence="1">KSC_2009_1</strain>
    </source>
</reference>
<organism evidence="1 2">
    <name type="scientific">Alligator mississippiensis</name>
    <name type="common">American alligator</name>
    <dbReference type="NCBI Taxonomy" id="8496"/>
    <lineage>
        <taxon>Eukaryota</taxon>
        <taxon>Metazoa</taxon>
        <taxon>Chordata</taxon>
        <taxon>Craniata</taxon>
        <taxon>Vertebrata</taxon>
        <taxon>Euteleostomi</taxon>
        <taxon>Archelosauria</taxon>
        <taxon>Archosauria</taxon>
        <taxon>Crocodylia</taxon>
        <taxon>Alligatoridae</taxon>
        <taxon>Alligatorinae</taxon>
        <taxon>Alligator</taxon>
    </lineage>
</organism>
<protein>
    <submittedName>
        <fullName evidence="1">Uncharacterized protein</fullName>
    </submittedName>
</protein>
<comment type="caution">
    <text evidence="1">The sequence shown here is derived from an EMBL/GenBank/DDBJ whole genome shotgun (WGS) entry which is preliminary data.</text>
</comment>
<accession>A0A151M5J4</accession>
<name>A0A151M5J4_ALLMI</name>
<dbReference type="EMBL" id="AKHW03006558">
    <property type="protein sequence ID" value="KYO19768.1"/>
    <property type="molecule type" value="Genomic_DNA"/>
</dbReference>
<proteinExistence type="predicted"/>